<dbReference type="Proteomes" id="UP000268093">
    <property type="component" value="Unassembled WGS sequence"/>
</dbReference>
<proteinExistence type="predicted"/>
<feature type="transmembrane region" description="Helical" evidence="2">
    <location>
        <begin position="331"/>
        <end position="352"/>
    </location>
</feature>
<keyword evidence="2" id="KW-0812">Transmembrane</keyword>
<feature type="transmembrane region" description="Helical" evidence="2">
    <location>
        <begin position="299"/>
        <end position="319"/>
    </location>
</feature>
<name>A0A433A3D3_9FUNG</name>
<feature type="transmembrane region" description="Helical" evidence="2">
    <location>
        <begin position="163"/>
        <end position="186"/>
    </location>
</feature>
<keyword evidence="2" id="KW-0472">Membrane</keyword>
<feature type="transmembrane region" description="Helical" evidence="2">
    <location>
        <begin position="358"/>
        <end position="378"/>
    </location>
</feature>
<evidence type="ECO:0008006" key="5">
    <source>
        <dbReference type="Google" id="ProtNLM"/>
    </source>
</evidence>
<sequence length="426" mass="47283">VFLCPIVQISWSREPLLLILYFTCPINPLNLLRLHLLTFMTTRSHRTSKSLQGDDPVAIPLTGTVPSRNGVPPLTDSFDDSFPYNNALHPPSHYNTTRSDESTTYIFQSPEIGSGTPNEAGNGNGNGSLNEPAKSSVRRPSATRTPSIVVSAAEFDDDANRRIAAVMFTCAIAMLLFTALPVVVNFPNVTEWFSGDTLFRLFDPLVTLPLNWFVLAQAEVMVYGGIPRFWGTLTERTVISLLFLVGAAIYVQGHGIHLASAMFKHPIENFNDAHPDLVLQYPVLYDIYLDMEDLWEHKVAHYMYAFGGMWMSWCVCLAYRSQEHPRVSGPTTLSLWIGGIIVYGLLLAGVAIEFPYGLYVGLVYVIVFGAVLGTTLLRRGAFVFWSRGRAMVLQFYFDACCVALIVIVAWIAKYGLINRKAAIGNP</sequence>
<evidence type="ECO:0000256" key="2">
    <source>
        <dbReference type="SAM" id="Phobius"/>
    </source>
</evidence>
<organism evidence="3 4">
    <name type="scientific">Jimgerdemannia flammicorona</name>
    <dbReference type="NCBI Taxonomy" id="994334"/>
    <lineage>
        <taxon>Eukaryota</taxon>
        <taxon>Fungi</taxon>
        <taxon>Fungi incertae sedis</taxon>
        <taxon>Mucoromycota</taxon>
        <taxon>Mucoromycotina</taxon>
        <taxon>Endogonomycetes</taxon>
        <taxon>Endogonales</taxon>
        <taxon>Endogonaceae</taxon>
        <taxon>Jimgerdemannia</taxon>
    </lineage>
</organism>
<gene>
    <name evidence="3" type="ORF">BC936DRAFT_140828</name>
</gene>
<keyword evidence="4" id="KW-1185">Reference proteome</keyword>
<feature type="transmembrane region" description="Helical" evidence="2">
    <location>
        <begin position="206"/>
        <end position="226"/>
    </location>
</feature>
<comment type="caution">
    <text evidence="3">The sequence shown here is derived from an EMBL/GenBank/DDBJ whole genome shotgun (WGS) entry which is preliminary data.</text>
</comment>
<evidence type="ECO:0000313" key="3">
    <source>
        <dbReference type="EMBL" id="RUO97197.1"/>
    </source>
</evidence>
<dbReference type="OrthoDB" id="2377933at2759"/>
<feature type="transmembrane region" description="Helical" evidence="2">
    <location>
        <begin position="16"/>
        <end position="36"/>
    </location>
</feature>
<protein>
    <recommendedName>
        <fullName evidence="5">Transmembrane protein</fullName>
    </recommendedName>
</protein>
<feature type="transmembrane region" description="Helical" evidence="2">
    <location>
        <begin position="390"/>
        <end position="412"/>
    </location>
</feature>
<evidence type="ECO:0000256" key="1">
    <source>
        <dbReference type="SAM" id="MobiDB-lite"/>
    </source>
</evidence>
<evidence type="ECO:0000313" key="4">
    <source>
        <dbReference type="Proteomes" id="UP000268093"/>
    </source>
</evidence>
<feature type="non-terminal residue" evidence="3">
    <location>
        <position position="1"/>
    </location>
</feature>
<keyword evidence="2" id="KW-1133">Transmembrane helix</keyword>
<feature type="region of interest" description="Disordered" evidence="1">
    <location>
        <begin position="108"/>
        <end position="142"/>
    </location>
</feature>
<reference evidence="3 4" key="1">
    <citation type="journal article" date="2018" name="New Phytol.">
        <title>Phylogenomics of Endogonaceae and evolution of mycorrhizas within Mucoromycota.</title>
        <authorList>
            <person name="Chang Y."/>
            <person name="Desiro A."/>
            <person name="Na H."/>
            <person name="Sandor L."/>
            <person name="Lipzen A."/>
            <person name="Clum A."/>
            <person name="Barry K."/>
            <person name="Grigoriev I.V."/>
            <person name="Martin F.M."/>
            <person name="Stajich J.E."/>
            <person name="Smith M.E."/>
            <person name="Bonito G."/>
            <person name="Spatafora J.W."/>
        </authorList>
    </citation>
    <scope>NUCLEOTIDE SEQUENCE [LARGE SCALE GENOMIC DNA]</scope>
    <source>
        <strain evidence="3 4">GMNB39</strain>
    </source>
</reference>
<accession>A0A433A3D3</accession>
<dbReference type="EMBL" id="RBNI01017993">
    <property type="protein sequence ID" value="RUO97197.1"/>
    <property type="molecule type" value="Genomic_DNA"/>
</dbReference>
<dbReference type="AlphaFoldDB" id="A0A433A3D3"/>
<feature type="transmembrane region" description="Helical" evidence="2">
    <location>
        <begin position="238"/>
        <end position="256"/>
    </location>
</feature>